<organism evidence="2 3">
    <name type="scientific">Lysobacter hankyongensis</name>
    <dbReference type="NCBI Taxonomy" id="1176535"/>
    <lineage>
        <taxon>Bacteria</taxon>
        <taxon>Pseudomonadati</taxon>
        <taxon>Pseudomonadota</taxon>
        <taxon>Gammaproteobacteria</taxon>
        <taxon>Lysobacterales</taxon>
        <taxon>Lysobacteraceae</taxon>
        <taxon>Lysobacter</taxon>
    </lineage>
</organism>
<dbReference type="SUPFAM" id="SSF48230">
    <property type="entry name" value="Chondroitin AC/alginate lyase"/>
    <property type="match status" value="1"/>
</dbReference>
<evidence type="ECO:0008006" key="4">
    <source>
        <dbReference type="Google" id="ProtNLM"/>
    </source>
</evidence>
<keyword evidence="1" id="KW-0732">Signal</keyword>
<proteinExistence type="predicted"/>
<evidence type="ECO:0000313" key="2">
    <source>
        <dbReference type="EMBL" id="GAA4785083.1"/>
    </source>
</evidence>
<name>A0ABP9AS10_9GAMM</name>
<accession>A0ABP9AS10</accession>
<evidence type="ECO:0000256" key="1">
    <source>
        <dbReference type="SAM" id="SignalP"/>
    </source>
</evidence>
<sequence length="618" mass="67709">MRADPWFPSATLALRLLSALAIGALAAACNPRTGANAAVGDAHAAGAAAASAITASAARKPLPPIEPGIPLDLAYVDRTSPAYDRFRRWVDSAVAGQPGYAFSAYDAALLYRLDPKPKYCELAIRMVEKEVADAEAAIADGRAPEIAGDSYLEVGPRIAALSMTLDTCKASIDEAQRKRWSAFAEQTVWNVWHHLRAHWGGRPRPWTGWSVDNPGNNYYYSFVEATLYWALAGGNDEWMTFLNEEKIPPLIDYFAGLPGGGSLEGTGYGAAHMRLFALYRLWRDATGEDIANASAHANDTIAYWVHATVPTLDRFAPIGDQSRNSVPELYDYHRRLVLEARALSRDASSQALASWWLQRISIPQMSNGFNTAHDLLPAGDAKAPAPETLFHQAAGTGHLFARSGWDRDAMWLAFVAGPYNESHAHQEQGGFTLFARDWLTVSENIWSHSGIQQGTETHNVLRFERATPIARQCHAPPDDRVVYQCEPTRSTMTVTPAADGGLRVDADLAAAYGSESPVRRWTRRLDFGGRRLRVEDRFALEAGTRAVFQLQLPSEPRIDGQTAVAGRLRVRVVAPAGATLTAMDWRSVDSAEFRSGWRLDIAGGTDTYVVELEEDSSN</sequence>
<dbReference type="EMBL" id="BAABJE010000001">
    <property type="protein sequence ID" value="GAA4785083.1"/>
    <property type="molecule type" value="Genomic_DNA"/>
</dbReference>
<dbReference type="Proteomes" id="UP001499959">
    <property type="component" value="Unassembled WGS sequence"/>
</dbReference>
<dbReference type="RefSeq" id="WP_345301885.1">
    <property type="nucleotide sequence ID" value="NZ_BAABJE010000001.1"/>
</dbReference>
<dbReference type="InterPro" id="IPR008929">
    <property type="entry name" value="Chondroitin_lyas"/>
</dbReference>
<dbReference type="Gene3D" id="2.70.98.70">
    <property type="match status" value="1"/>
</dbReference>
<feature type="signal peptide" evidence="1">
    <location>
        <begin position="1"/>
        <end position="26"/>
    </location>
</feature>
<evidence type="ECO:0000313" key="3">
    <source>
        <dbReference type="Proteomes" id="UP001499959"/>
    </source>
</evidence>
<reference evidence="3" key="1">
    <citation type="journal article" date="2019" name="Int. J. Syst. Evol. Microbiol.">
        <title>The Global Catalogue of Microorganisms (GCM) 10K type strain sequencing project: providing services to taxonomists for standard genome sequencing and annotation.</title>
        <authorList>
            <consortium name="The Broad Institute Genomics Platform"/>
            <consortium name="The Broad Institute Genome Sequencing Center for Infectious Disease"/>
            <person name="Wu L."/>
            <person name="Ma J."/>
        </authorList>
    </citation>
    <scope>NUCLEOTIDE SEQUENCE [LARGE SCALE GENOMIC DNA]</scope>
    <source>
        <strain evidence="3">JCM 18204</strain>
    </source>
</reference>
<gene>
    <name evidence="2" type="ORF">GCM10023307_07220</name>
</gene>
<dbReference type="PROSITE" id="PS51257">
    <property type="entry name" value="PROKAR_LIPOPROTEIN"/>
    <property type="match status" value="1"/>
</dbReference>
<keyword evidence="3" id="KW-1185">Reference proteome</keyword>
<dbReference type="Gene3D" id="1.50.10.100">
    <property type="entry name" value="Chondroitin AC/alginate lyase"/>
    <property type="match status" value="1"/>
</dbReference>
<feature type="chain" id="PRO_5046061148" description="Heparinase" evidence="1">
    <location>
        <begin position="27"/>
        <end position="618"/>
    </location>
</feature>
<protein>
    <recommendedName>
        <fullName evidence="4">Heparinase</fullName>
    </recommendedName>
</protein>
<comment type="caution">
    <text evidence="2">The sequence shown here is derived from an EMBL/GenBank/DDBJ whole genome shotgun (WGS) entry which is preliminary data.</text>
</comment>